<gene>
    <name evidence="9" type="ORF">UFOPK1438_00370</name>
    <name evidence="10" type="ORF">UFOPK2329_00330</name>
    <name evidence="11" type="ORF">UFOPK3166_00704</name>
</gene>
<dbReference type="EMBL" id="CAFABD010000099">
    <property type="protein sequence ID" value="CAB4827203.1"/>
    <property type="molecule type" value="Genomic_DNA"/>
</dbReference>
<dbReference type="InterPro" id="IPR018120">
    <property type="entry name" value="Glyco_hydro_1_AS"/>
</dbReference>
<dbReference type="InterPro" id="IPR001360">
    <property type="entry name" value="Glyco_hydro_1"/>
</dbReference>
<organism evidence="10">
    <name type="scientific">freshwater metagenome</name>
    <dbReference type="NCBI Taxonomy" id="449393"/>
    <lineage>
        <taxon>unclassified sequences</taxon>
        <taxon>metagenomes</taxon>
        <taxon>ecological metagenomes</taxon>
    </lineage>
</organism>
<dbReference type="EC" id="3.2.1.21" evidence="3"/>
<keyword evidence="6" id="KW-0119">Carbohydrate metabolism</keyword>
<evidence type="ECO:0000256" key="7">
    <source>
        <dbReference type="ARBA" id="ARBA00023295"/>
    </source>
</evidence>
<evidence type="ECO:0000313" key="9">
    <source>
        <dbReference type="EMBL" id="CAB4539076.1"/>
    </source>
</evidence>
<dbReference type="PROSITE" id="PS00653">
    <property type="entry name" value="GLYCOSYL_HYDROL_F1_2"/>
    <property type="match status" value="1"/>
</dbReference>
<dbReference type="EMBL" id="CAEZSM010000032">
    <property type="protein sequence ID" value="CAB4539076.1"/>
    <property type="molecule type" value="Genomic_DNA"/>
</dbReference>
<comment type="catalytic activity">
    <reaction evidence="1">
        <text>Hydrolysis of terminal, non-reducing beta-D-glucosyl residues with release of beta-D-glucose.</text>
        <dbReference type="EC" id="3.2.1.21"/>
    </reaction>
</comment>
<dbReference type="GO" id="GO:0030245">
    <property type="term" value="P:cellulose catabolic process"/>
    <property type="evidence" value="ECO:0007669"/>
    <property type="project" value="UniProtKB-KW"/>
</dbReference>
<evidence type="ECO:0000256" key="5">
    <source>
        <dbReference type="ARBA" id="ARBA00023001"/>
    </source>
</evidence>
<evidence type="ECO:0000313" key="11">
    <source>
        <dbReference type="EMBL" id="CAB4827203.1"/>
    </source>
</evidence>
<evidence type="ECO:0000256" key="3">
    <source>
        <dbReference type="ARBA" id="ARBA00012744"/>
    </source>
</evidence>
<name>A0A6J6M439_9ZZZZ</name>
<evidence type="ECO:0000256" key="4">
    <source>
        <dbReference type="ARBA" id="ARBA00022801"/>
    </source>
</evidence>
<dbReference type="InterPro" id="IPR017853">
    <property type="entry name" value="GH"/>
</dbReference>
<keyword evidence="7" id="KW-0326">Glycosidase</keyword>
<dbReference type="GO" id="GO:0005829">
    <property type="term" value="C:cytosol"/>
    <property type="evidence" value="ECO:0007669"/>
    <property type="project" value="TreeGrafter"/>
</dbReference>
<dbReference type="Pfam" id="PF00232">
    <property type="entry name" value="Glyco_hydro_1"/>
    <property type="match status" value="1"/>
</dbReference>
<dbReference type="SUPFAM" id="SSF51445">
    <property type="entry name" value="(Trans)glycosidases"/>
    <property type="match status" value="1"/>
</dbReference>
<dbReference type="AlphaFoldDB" id="A0A6J6M439"/>
<dbReference type="InterPro" id="IPR017736">
    <property type="entry name" value="Glyco_hydro_1_beta-glucosidase"/>
</dbReference>
<evidence type="ECO:0000256" key="1">
    <source>
        <dbReference type="ARBA" id="ARBA00000448"/>
    </source>
</evidence>
<accession>A0A6J6M439</accession>
<dbReference type="GO" id="GO:0008422">
    <property type="term" value="F:beta-glucosidase activity"/>
    <property type="evidence" value="ECO:0007669"/>
    <property type="project" value="UniProtKB-EC"/>
</dbReference>
<sequence length="454" mass="50763">MKKLSEVNLSSLPQGFMWGAATASFQIEGGYASGDRGRCIWDDLCDVPGAISDGTKDCVGVEHLTHLEEDLDLIKWMNLDTYRFSFSWPRVQPTGSGEFSEKGMQFYDRLVDGLLARGIIPNATLYHWDLPSELQTIGGWANPVVVDKFVAYAEKMAERFADRITYWATFNEPWCTTYLGNTIGVHAPGIKDLPTTVKVAHQLVRAHALASSAIKRKAPKAKVGVVLNLGDQILLGDSTPQAQKDLQTVDGLVNRWWLQGMLQGKYPVDILDIFEELTGIRPDEKEIADTSHGRDWVGLNYYQAGVFKAADTGIDVHPGTKAIDGALFGNEVTDIGWSWTPDGFNKTLHYINNMFPQIPILITENGACYNNEPGTDGEIHDDKREEYLSLYISAAVRARSEGVNLVGYYVWSLLDNFEWSFGFSKRFGIVFVDLETMKRTPKQSAHSYRAMIQK</sequence>
<dbReference type="PANTHER" id="PTHR10353:SF36">
    <property type="entry name" value="LP05116P"/>
    <property type="match status" value="1"/>
</dbReference>
<dbReference type="PROSITE" id="PS00572">
    <property type="entry name" value="GLYCOSYL_HYDROL_F1_1"/>
    <property type="match status" value="1"/>
</dbReference>
<proteinExistence type="inferred from homology"/>
<protein>
    <recommendedName>
        <fullName evidence="3">beta-glucosidase</fullName>
        <ecNumber evidence="3">3.2.1.21</ecNumber>
    </recommendedName>
</protein>
<evidence type="ECO:0000256" key="6">
    <source>
        <dbReference type="ARBA" id="ARBA00023277"/>
    </source>
</evidence>
<evidence type="ECO:0000256" key="2">
    <source>
        <dbReference type="ARBA" id="ARBA00010838"/>
    </source>
</evidence>
<evidence type="ECO:0000313" key="10">
    <source>
        <dbReference type="EMBL" id="CAB4668019.1"/>
    </source>
</evidence>
<dbReference type="InterPro" id="IPR033132">
    <property type="entry name" value="GH_1_N_CS"/>
</dbReference>
<dbReference type="NCBIfam" id="TIGR03356">
    <property type="entry name" value="BGL"/>
    <property type="match status" value="1"/>
</dbReference>
<dbReference type="PRINTS" id="PR00131">
    <property type="entry name" value="GLHYDRLASE1"/>
</dbReference>
<evidence type="ECO:0000256" key="8">
    <source>
        <dbReference type="ARBA" id="ARBA00023326"/>
    </source>
</evidence>
<dbReference type="Gene3D" id="3.20.20.80">
    <property type="entry name" value="Glycosidases"/>
    <property type="match status" value="1"/>
</dbReference>
<dbReference type="EMBL" id="CAEZWZ010000030">
    <property type="protein sequence ID" value="CAB4668019.1"/>
    <property type="molecule type" value="Genomic_DNA"/>
</dbReference>
<comment type="similarity">
    <text evidence="2">Belongs to the glycosyl hydrolase 1 family.</text>
</comment>
<keyword evidence="8" id="KW-0624">Polysaccharide degradation</keyword>
<dbReference type="PANTHER" id="PTHR10353">
    <property type="entry name" value="GLYCOSYL HYDROLASE"/>
    <property type="match status" value="1"/>
</dbReference>
<keyword evidence="5" id="KW-0136">Cellulose degradation</keyword>
<dbReference type="FunFam" id="3.20.20.80:FF:000004">
    <property type="entry name" value="Beta-glucosidase 6-phospho-beta-glucosidase"/>
    <property type="match status" value="1"/>
</dbReference>
<keyword evidence="4" id="KW-0378">Hydrolase</keyword>
<reference evidence="10" key="1">
    <citation type="submission" date="2020-05" db="EMBL/GenBank/DDBJ databases">
        <authorList>
            <person name="Chiriac C."/>
            <person name="Salcher M."/>
            <person name="Ghai R."/>
            <person name="Kavagutti S V."/>
        </authorList>
    </citation>
    <scope>NUCLEOTIDE SEQUENCE</scope>
</reference>